<dbReference type="Proteomes" id="UP001152607">
    <property type="component" value="Unassembled WGS sequence"/>
</dbReference>
<evidence type="ECO:0000313" key="1">
    <source>
        <dbReference type="EMBL" id="CAI6340408.1"/>
    </source>
</evidence>
<name>A0A9W4UU59_9PLEO</name>
<proteinExistence type="predicted"/>
<accession>A0A9W4UU59</accession>
<keyword evidence="2" id="KW-1185">Reference proteome</keyword>
<comment type="caution">
    <text evidence="1">The sequence shown here is derived from an EMBL/GenBank/DDBJ whole genome shotgun (WGS) entry which is preliminary data.</text>
</comment>
<organism evidence="1 2">
    <name type="scientific">Periconia digitata</name>
    <dbReference type="NCBI Taxonomy" id="1303443"/>
    <lineage>
        <taxon>Eukaryota</taxon>
        <taxon>Fungi</taxon>
        <taxon>Dikarya</taxon>
        <taxon>Ascomycota</taxon>
        <taxon>Pezizomycotina</taxon>
        <taxon>Dothideomycetes</taxon>
        <taxon>Pleosporomycetidae</taxon>
        <taxon>Pleosporales</taxon>
        <taxon>Massarineae</taxon>
        <taxon>Periconiaceae</taxon>
        <taxon>Periconia</taxon>
    </lineage>
</organism>
<reference evidence="1" key="1">
    <citation type="submission" date="2023-01" db="EMBL/GenBank/DDBJ databases">
        <authorList>
            <person name="Van Ghelder C."/>
            <person name="Rancurel C."/>
        </authorList>
    </citation>
    <scope>NUCLEOTIDE SEQUENCE</scope>
    <source>
        <strain evidence="1">CNCM I-4278</strain>
    </source>
</reference>
<sequence>MLHYTIEDQKAIQASHNHKSIRLPQPQRVEYLFGHRTRAQYYLPVYPGQVHIGLIDCAPLVAIARTFDQNPTMDSFSALSSCLLAFFLLVFQDCREKGIYVADWRATAFSYDLLIPQCTTNCSMYKYVAPSYADMLYQYEQLHTGRHISIQPLHGHVRPKNCVMTSSTGSPPVQTYPFAPFLTASTLSPDGCWELRSCNMMVYYLFTSQDYIYISAPGITRVLCK</sequence>
<evidence type="ECO:0000313" key="2">
    <source>
        <dbReference type="Proteomes" id="UP001152607"/>
    </source>
</evidence>
<dbReference type="AlphaFoldDB" id="A0A9W4UU59"/>
<gene>
    <name evidence="1" type="ORF">PDIGIT_LOCUS13584</name>
</gene>
<protein>
    <submittedName>
        <fullName evidence="1">Uncharacterized protein</fullName>
    </submittedName>
</protein>
<dbReference type="EMBL" id="CAOQHR010000010">
    <property type="protein sequence ID" value="CAI6340408.1"/>
    <property type="molecule type" value="Genomic_DNA"/>
</dbReference>